<evidence type="ECO:0000313" key="4">
    <source>
        <dbReference type="EMBL" id="WNY28878.1"/>
    </source>
</evidence>
<evidence type="ECO:0000259" key="3">
    <source>
        <dbReference type="Pfam" id="PF07752"/>
    </source>
</evidence>
<gene>
    <name evidence="4" type="ORF">MmiEs2_10910</name>
</gene>
<feature type="domain" description="S-layer family duplication" evidence="3">
    <location>
        <begin position="54"/>
        <end position="300"/>
    </location>
</feature>
<sequence length="707" mass="78417">MQMKHLLVALVLLLALVGTAAAADEVEIRSTILRYNAEAYNGEYATLAPGTNDAWVIDATSWAGLYYDLDTNMSTEKIGIKKNGTNVVDIKYFTEVKAQEYDYTKSTDWAGTNRYAVIGFFAEPYVALSKIDTDTTLTNVSANKIAKLVIDSSDRYTLKTGATLELGEGYSLVVDQIDVDGNKAYIKFMKDGKELNSSIVTTDSSLGGDWFFDLKVLNNDKTQVLRVHVKSVFQGTQDSLVEIEGLWLIDYMNAFEVKSDDKYGKFEDASITSKNLTFYAKEVSISADSDVDLGRGIYLKSEKEFGDFTAGTPATADKDKFYLVKTYTDAGEYEIRSNVLSYNAQLTGAANDGLFNYTNFAAFFYDIDSNVFTEELILKTEADKKTVKETSGLVYTTEPKKIDYDYTKTTWTNAGDNAQYFVMGFFGEKYVPLNKIGNTPSDDTTLAKAEKMAKLVIDSGDKYVLKTGATLELGEGYNLVVDQIDVDGNKAYIKFMKDGKELNSSIVTTDGSDGGDWIFDLKVLNEDKTQVLRVHVKSVFQGTESSLVEIEGLWLVDYLNATEIKNDDKFGAMKFQSGGNTILKFVLDSEFTIDADMDKQIANNMYLKTADSEDADKKNLYFYVTQTIGEGDGPTPTPEPSEPATPTETPAPTPTEVKPTPTEEGPSGEDKEPGFFQKYMWHIIIAIVLIIIIAGAAYYFMVYKKQA</sequence>
<dbReference type="InterPro" id="IPR006457">
    <property type="entry name" value="S_layer-rel_Mac"/>
</dbReference>
<dbReference type="Gene3D" id="2.60.98.40">
    <property type="match status" value="2"/>
</dbReference>
<evidence type="ECO:0000256" key="1">
    <source>
        <dbReference type="SAM" id="MobiDB-lite"/>
    </source>
</evidence>
<dbReference type="GeneID" id="85197561"/>
<dbReference type="KEGG" id="mees:MmiEs2_10910"/>
<dbReference type="Proteomes" id="UP001302662">
    <property type="component" value="Chromosome"/>
</dbReference>
<dbReference type="NCBIfam" id="TIGR01567">
    <property type="entry name" value="S_layer_rel_Mac"/>
    <property type="match status" value="2"/>
</dbReference>
<organism evidence="4 5">
    <name type="scientific">Methanimicrococcus stummii</name>
    <dbReference type="NCBI Taxonomy" id="3028294"/>
    <lineage>
        <taxon>Archaea</taxon>
        <taxon>Methanobacteriati</taxon>
        <taxon>Methanobacteriota</taxon>
        <taxon>Stenosarchaea group</taxon>
        <taxon>Methanomicrobia</taxon>
        <taxon>Methanosarcinales</taxon>
        <taxon>Methanosarcinaceae</taxon>
        <taxon>Methanimicrococcus</taxon>
    </lineage>
</organism>
<protein>
    <recommendedName>
        <fullName evidence="3">S-layer family duplication domain-containing protein</fullName>
    </recommendedName>
</protein>
<accession>A0AA96VBJ5</accession>
<feature type="domain" description="S-layer family duplication" evidence="3">
    <location>
        <begin position="355"/>
        <end position="611"/>
    </location>
</feature>
<feature type="transmembrane region" description="Helical" evidence="2">
    <location>
        <begin position="679"/>
        <end position="701"/>
    </location>
</feature>
<dbReference type="Pfam" id="PF07752">
    <property type="entry name" value="S-layer"/>
    <property type="match status" value="2"/>
</dbReference>
<keyword evidence="2" id="KW-0812">Transmembrane</keyword>
<keyword evidence="2" id="KW-0472">Membrane</keyword>
<name>A0AA96VBJ5_9EURY</name>
<dbReference type="RefSeq" id="WP_316558884.1">
    <property type="nucleotide sequence ID" value="NZ_CP131062.1"/>
</dbReference>
<feature type="compositionally biased region" description="Pro residues" evidence="1">
    <location>
        <begin position="635"/>
        <end position="653"/>
    </location>
</feature>
<feature type="region of interest" description="Disordered" evidence="1">
    <location>
        <begin position="629"/>
        <end position="671"/>
    </location>
</feature>
<dbReference type="AlphaFoldDB" id="A0AA96VBJ5"/>
<dbReference type="EMBL" id="CP131062">
    <property type="protein sequence ID" value="WNY28878.1"/>
    <property type="molecule type" value="Genomic_DNA"/>
</dbReference>
<reference evidence="4 5" key="1">
    <citation type="submission" date="2023-07" db="EMBL/GenBank/DDBJ databases">
        <title>Closed genome sequence of Methanimicrococcus sp. Es2.</title>
        <authorList>
            <person name="Protasov E."/>
            <person name="Platt K."/>
            <person name="Reeh H."/>
            <person name="Poehlein A."/>
            <person name="Daniel R."/>
            <person name="Brune A."/>
        </authorList>
    </citation>
    <scope>NUCLEOTIDE SEQUENCE [LARGE SCALE GENOMIC DNA]</scope>
    <source>
        <strain evidence="4 5">Es2</strain>
    </source>
</reference>
<proteinExistence type="predicted"/>
<feature type="compositionally biased region" description="Low complexity" evidence="1">
    <location>
        <begin position="654"/>
        <end position="665"/>
    </location>
</feature>
<keyword evidence="2" id="KW-1133">Transmembrane helix</keyword>
<dbReference type="Gene3D" id="2.60.40.4190">
    <property type="match status" value="2"/>
</dbReference>
<keyword evidence="5" id="KW-1185">Reference proteome</keyword>
<evidence type="ECO:0000256" key="2">
    <source>
        <dbReference type="SAM" id="Phobius"/>
    </source>
</evidence>
<evidence type="ECO:0000313" key="5">
    <source>
        <dbReference type="Proteomes" id="UP001302662"/>
    </source>
</evidence>